<name>A0AAD6GQK8_9EURO</name>
<feature type="transmembrane region" description="Helical" evidence="6">
    <location>
        <begin position="510"/>
        <end position="528"/>
    </location>
</feature>
<evidence type="ECO:0000256" key="1">
    <source>
        <dbReference type="ARBA" id="ARBA00004141"/>
    </source>
</evidence>
<organism evidence="7 8">
    <name type="scientific">Penicillium hetheringtonii</name>
    <dbReference type="NCBI Taxonomy" id="911720"/>
    <lineage>
        <taxon>Eukaryota</taxon>
        <taxon>Fungi</taxon>
        <taxon>Dikarya</taxon>
        <taxon>Ascomycota</taxon>
        <taxon>Pezizomycotina</taxon>
        <taxon>Eurotiomycetes</taxon>
        <taxon>Eurotiomycetidae</taxon>
        <taxon>Eurotiales</taxon>
        <taxon>Aspergillaceae</taxon>
        <taxon>Penicillium</taxon>
    </lineage>
</organism>
<evidence type="ECO:0000313" key="8">
    <source>
        <dbReference type="Proteomes" id="UP001216150"/>
    </source>
</evidence>
<keyword evidence="4 6" id="KW-1133">Transmembrane helix</keyword>
<gene>
    <name evidence="7" type="ORF">N7450_007440</name>
</gene>
<dbReference type="GO" id="GO:0022857">
    <property type="term" value="F:transmembrane transporter activity"/>
    <property type="evidence" value="ECO:0007669"/>
    <property type="project" value="InterPro"/>
</dbReference>
<feature type="transmembrane region" description="Helical" evidence="6">
    <location>
        <begin position="353"/>
        <end position="383"/>
    </location>
</feature>
<dbReference type="GO" id="GO:0016020">
    <property type="term" value="C:membrane"/>
    <property type="evidence" value="ECO:0007669"/>
    <property type="project" value="UniProtKB-SubCell"/>
</dbReference>
<evidence type="ECO:0000256" key="2">
    <source>
        <dbReference type="ARBA" id="ARBA00022448"/>
    </source>
</evidence>
<reference evidence="7 8" key="1">
    <citation type="journal article" date="2023" name="IMA Fungus">
        <title>Comparative genomic study of the Penicillium genus elucidates a diverse pangenome and 15 lateral gene transfer events.</title>
        <authorList>
            <person name="Petersen C."/>
            <person name="Sorensen T."/>
            <person name="Nielsen M.R."/>
            <person name="Sondergaard T.E."/>
            <person name="Sorensen J.L."/>
            <person name="Fitzpatrick D.A."/>
            <person name="Frisvad J.C."/>
            <person name="Nielsen K.L."/>
        </authorList>
    </citation>
    <scope>NUCLEOTIDE SEQUENCE [LARGE SCALE GENOMIC DNA]</scope>
    <source>
        <strain evidence="7 8">IBT 29057</strain>
    </source>
</reference>
<dbReference type="PANTHER" id="PTHR45649">
    <property type="entry name" value="AMINO-ACID PERMEASE BAT1"/>
    <property type="match status" value="1"/>
</dbReference>
<sequence length="574" mass="63644">MDIEGNSLGKAEKVLNIDDAQLLAMGKKPELQRVYNTWTCNDLGQLVMPYCPVFNYLRCWRPSKLNMGNLINILSVVVSIGQTLLMTSLAEYCSIWPTAGGQQYYTQALATGKLRPFLSYLVGWAIMVGEISTGSSCALNSAQIIASFVQIAHPNVEWKYLSPILTTRKVMDDLVALQRASHWSSHYKFKSEAIINGIRWLPGVNLFGAVWVVGGGVAWAIVFIAMAPKHDAEFIFTEFFNNTGYSKNGWVFVMSFYNSMYGMVGTDGLMHLVGSTTQRICMPEEALISRQVEEMKNPARNAPRSMIYSMILCGVMSWLAAVVMMWTAGDWNAYMTSPQPYMSWWIGVTGSQYGGGLFCALVMIGINFFVIVGTNSAGSRIVWSMARDKAFPYSEYLAQVNSRLGIPLRAIGFVVVVDLILGLIVLGSDLAFQSIISGGGLMLQVSYLVPVLIVLVRGRKILPSRVHFDLGKWGYIINVLSVSWSLLICAVYLCPLYVPVTIPTIDYMNWSCLIVGATILFPGAYWIFGARFRYIKEQNSVMDDNVVVIDGMAVGGMEAVRRNEGARNFDAEKS</sequence>
<feature type="transmembrane region" description="Helical" evidence="6">
    <location>
        <begin position="432"/>
        <end position="455"/>
    </location>
</feature>
<feature type="transmembrane region" description="Helical" evidence="6">
    <location>
        <begin position="70"/>
        <end position="90"/>
    </location>
</feature>
<accession>A0AAD6GQK8</accession>
<comment type="caution">
    <text evidence="7">The sequence shown here is derived from an EMBL/GenBank/DDBJ whole genome shotgun (WGS) entry which is preliminary data.</text>
</comment>
<dbReference type="AlphaFoldDB" id="A0AAD6GQK8"/>
<keyword evidence="8" id="KW-1185">Reference proteome</keyword>
<feature type="transmembrane region" description="Helical" evidence="6">
    <location>
        <begin position="305"/>
        <end position="328"/>
    </location>
</feature>
<dbReference type="Proteomes" id="UP001216150">
    <property type="component" value="Unassembled WGS sequence"/>
</dbReference>
<evidence type="ECO:0000256" key="6">
    <source>
        <dbReference type="SAM" id="Phobius"/>
    </source>
</evidence>
<dbReference type="Gene3D" id="1.20.1740.10">
    <property type="entry name" value="Amino acid/polyamine transporter I"/>
    <property type="match status" value="1"/>
</dbReference>
<keyword evidence="3 6" id="KW-0812">Transmembrane</keyword>
<proteinExistence type="predicted"/>
<comment type="subcellular location">
    <subcellularLocation>
        <location evidence="1">Membrane</location>
        <topology evidence="1">Multi-pass membrane protein</topology>
    </subcellularLocation>
</comment>
<protein>
    <recommendedName>
        <fullName evidence="9">Amino acid transporter</fullName>
    </recommendedName>
</protein>
<keyword evidence="5 6" id="KW-0472">Membrane</keyword>
<feature type="transmembrane region" description="Helical" evidence="6">
    <location>
        <begin position="206"/>
        <end position="227"/>
    </location>
</feature>
<dbReference type="InterPro" id="IPR002293">
    <property type="entry name" value="AA/rel_permease1"/>
</dbReference>
<evidence type="ECO:0000256" key="4">
    <source>
        <dbReference type="ARBA" id="ARBA00022989"/>
    </source>
</evidence>
<dbReference type="PANTHER" id="PTHR45649:SF14">
    <property type="entry name" value="GABA PERMEASE"/>
    <property type="match status" value="1"/>
</dbReference>
<dbReference type="EMBL" id="JAQJAC010000006">
    <property type="protein sequence ID" value="KAJ5581139.1"/>
    <property type="molecule type" value="Genomic_DNA"/>
</dbReference>
<evidence type="ECO:0008006" key="9">
    <source>
        <dbReference type="Google" id="ProtNLM"/>
    </source>
</evidence>
<dbReference type="PIRSF" id="PIRSF006060">
    <property type="entry name" value="AA_transporter"/>
    <property type="match status" value="1"/>
</dbReference>
<evidence type="ECO:0000256" key="5">
    <source>
        <dbReference type="ARBA" id="ARBA00023136"/>
    </source>
</evidence>
<dbReference type="Pfam" id="PF13520">
    <property type="entry name" value="AA_permease_2"/>
    <property type="match status" value="1"/>
</dbReference>
<evidence type="ECO:0000256" key="3">
    <source>
        <dbReference type="ARBA" id="ARBA00022692"/>
    </source>
</evidence>
<evidence type="ECO:0000313" key="7">
    <source>
        <dbReference type="EMBL" id="KAJ5581139.1"/>
    </source>
</evidence>
<feature type="transmembrane region" description="Helical" evidence="6">
    <location>
        <begin position="475"/>
        <end position="498"/>
    </location>
</feature>
<feature type="transmembrane region" description="Helical" evidence="6">
    <location>
        <begin position="404"/>
        <end position="426"/>
    </location>
</feature>
<keyword evidence="2" id="KW-0813">Transport</keyword>